<dbReference type="RefSeq" id="WP_075712215.1">
    <property type="nucleotide sequence ID" value="NZ_MJIE01000001.1"/>
</dbReference>
<dbReference type="Gene3D" id="1.10.3290.10">
    <property type="entry name" value="Fido-like domain"/>
    <property type="match status" value="1"/>
</dbReference>
<dbReference type="STRING" id="1261640.BHK98_03545"/>
<dbReference type="PANTHER" id="PTHR13504:SF38">
    <property type="entry name" value="FIDO DOMAIN-CONTAINING PROTEIN"/>
    <property type="match status" value="1"/>
</dbReference>
<dbReference type="AlphaFoldDB" id="A0A1Q9JGD8"/>
<comment type="caution">
    <text evidence="4">The sequence shown here is derived from an EMBL/GenBank/DDBJ whole genome shotgun (WGS) entry which is preliminary data.</text>
</comment>
<dbReference type="InterPro" id="IPR003812">
    <property type="entry name" value="Fido"/>
</dbReference>
<reference evidence="4 5" key="1">
    <citation type="journal article" date="2016" name="Appl. Environ. Microbiol.">
        <title>Function and Phylogeny of Bacterial Butyryl Coenzyme A:Acetate Transferases and Their Diversity in the Proximal Colon of Swine.</title>
        <authorList>
            <person name="Trachsel J."/>
            <person name="Bayles D.O."/>
            <person name="Looft T."/>
            <person name="Levine U.Y."/>
            <person name="Allen H.K."/>
        </authorList>
    </citation>
    <scope>NUCLEOTIDE SEQUENCE [LARGE SCALE GENOMIC DNA]</scope>
    <source>
        <strain evidence="4 5">68-3-10</strain>
    </source>
</reference>
<organism evidence="4 5">
    <name type="scientific">Hornefia porci</name>
    <dbReference type="NCBI Taxonomy" id="2652292"/>
    <lineage>
        <taxon>Bacteria</taxon>
        <taxon>Bacillati</taxon>
        <taxon>Bacillota</taxon>
        <taxon>Clostridia</taxon>
        <taxon>Peptostreptococcales</taxon>
        <taxon>Anaerovoracaceae</taxon>
        <taxon>Hornefia</taxon>
    </lineage>
</organism>
<dbReference type="EMBL" id="MJIE01000001">
    <property type="protein sequence ID" value="OLR55217.1"/>
    <property type="molecule type" value="Genomic_DNA"/>
</dbReference>
<feature type="site" description="Important for autoinhibition of adenylyltransferase activity" evidence="2">
    <location>
        <position position="242"/>
    </location>
</feature>
<gene>
    <name evidence="4" type="ORF">BHK98_03545</name>
</gene>
<sequence length="457" mass="52873">MTNIYSDALRFSDPELLASDYLNAFYNATPISFPISPFEMLNYERVTFVLRNFKKLEGVYIPAKGEDDVPIVSINARRPITRQRFTAAHELCHHLKDSDNQIACAIGARDASEKFADAFASALLMPMFELRKKVNQYSDENGNVSLESVLHIADYFGVSFESCLYRIAYKIHAIDGDTSPDSLKKRIKKFKPDNVRKMLGLTYLDLYCDLVDNYAEQLRFTPNDNARYLFEHEYIYNDSRMEGAEVTIEEASEIVTDLRLNAQNSTYCNEEHEAYMSIAGHYKMYQSIFESPTKDTLSIYDTFLLNRDLFSYYPCPEFGGNPRQQNVLVLGAKFEAVDFRDIYPELAKIDVEIKSFFEKRHELKPSEYIMHIARVHHRITVIHPFPEGNGRTSRAFMNMQLVRSELSPIYIKVEEKDEYISALELADKEGNYTNLYEIIFKVMIRVHAEMYSSNAST</sequence>
<keyword evidence="5" id="KW-1185">Reference proteome</keyword>
<dbReference type="InterPro" id="IPR040198">
    <property type="entry name" value="Fido_containing"/>
</dbReference>
<dbReference type="Pfam" id="PF06114">
    <property type="entry name" value="Peptidase_M78"/>
    <property type="match status" value="1"/>
</dbReference>
<dbReference type="InterPro" id="IPR036597">
    <property type="entry name" value="Fido-like_dom_sf"/>
</dbReference>
<accession>A0A1Q9JGD8</accession>
<dbReference type="Proteomes" id="UP000187404">
    <property type="component" value="Unassembled WGS sequence"/>
</dbReference>
<dbReference type="Pfam" id="PF02661">
    <property type="entry name" value="Fic"/>
    <property type="match status" value="1"/>
</dbReference>
<proteinExistence type="predicted"/>
<dbReference type="Gene3D" id="1.10.10.2910">
    <property type="match status" value="1"/>
</dbReference>
<name>A0A1Q9JGD8_9FIRM</name>
<evidence type="ECO:0000313" key="5">
    <source>
        <dbReference type="Proteomes" id="UP000187404"/>
    </source>
</evidence>
<evidence type="ECO:0000256" key="1">
    <source>
        <dbReference type="PIRSR" id="PIRSR640198-1"/>
    </source>
</evidence>
<evidence type="ECO:0000313" key="4">
    <source>
        <dbReference type="EMBL" id="OLR55217.1"/>
    </source>
</evidence>
<dbReference type="PROSITE" id="PS51459">
    <property type="entry name" value="FIDO"/>
    <property type="match status" value="1"/>
</dbReference>
<protein>
    <recommendedName>
        <fullName evidence="3">Fido domain-containing protein</fullName>
    </recommendedName>
</protein>
<evidence type="ECO:0000259" key="3">
    <source>
        <dbReference type="PROSITE" id="PS51459"/>
    </source>
</evidence>
<dbReference type="PANTHER" id="PTHR13504">
    <property type="entry name" value="FIDO DOMAIN-CONTAINING PROTEIN DDB_G0283145"/>
    <property type="match status" value="1"/>
</dbReference>
<dbReference type="SUPFAM" id="SSF140931">
    <property type="entry name" value="Fic-like"/>
    <property type="match status" value="1"/>
</dbReference>
<feature type="active site" evidence="1">
    <location>
        <position position="383"/>
    </location>
</feature>
<evidence type="ECO:0000256" key="2">
    <source>
        <dbReference type="PIRSR" id="PIRSR640198-3"/>
    </source>
</evidence>
<dbReference type="InterPro" id="IPR010359">
    <property type="entry name" value="IrrE_HExxH"/>
</dbReference>
<dbReference type="OrthoDB" id="9813719at2"/>
<feature type="domain" description="Fido" evidence="3">
    <location>
        <begin position="297"/>
        <end position="441"/>
    </location>
</feature>